<feature type="compositionally biased region" description="Polar residues" evidence="1">
    <location>
        <begin position="524"/>
        <end position="541"/>
    </location>
</feature>
<dbReference type="PROSITE" id="PS00028">
    <property type="entry name" value="ZINC_FINGER_C2H2_1"/>
    <property type="match status" value="2"/>
</dbReference>
<dbReference type="InterPro" id="IPR013087">
    <property type="entry name" value="Znf_C2H2_type"/>
</dbReference>
<feature type="compositionally biased region" description="Polar residues" evidence="1">
    <location>
        <begin position="370"/>
        <end position="379"/>
    </location>
</feature>
<feature type="domain" description="C2H2-type" evidence="2">
    <location>
        <begin position="170"/>
        <end position="193"/>
    </location>
</feature>
<reference evidence="4" key="2">
    <citation type="submission" date="2015-08" db="UniProtKB">
        <authorList>
            <consortium name="WormBaseParasite"/>
        </authorList>
    </citation>
    <scope>IDENTIFICATION</scope>
</reference>
<evidence type="ECO:0000313" key="3">
    <source>
        <dbReference type="Proteomes" id="UP000035680"/>
    </source>
</evidence>
<keyword evidence="3" id="KW-1185">Reference proteome</keyword>
<proteinExistence type="predicted"/>
<feature type="region of interest" description="Disordered" evidence="1">
    <location>
        <begin position="520"/>
        <end position="546"/>
    </location>
</feature>
<organism evidence="3 4">
    <name type="scientific">Strongyloides venezuelensis</name>
    <name type="common">Threadworm</name>
    <dbReference type="NCBI Taxonomy" id="75913"/>
    <lineage>
        <taxon>Eukaryota</taxon>
        <taxon>Metazoa</taxon>
        <taxon>Ecdysozoa</taxon>
        <taxon>Nematoda</taxon>
        <taxon>Chromadorea</taxon>
        <taxon>Rhabditida</taxon>
        <taxon>Tylenchina</taxon>
        <taxon>Panagrolaimomorpha</taxon>
        <taxon>Strongyloidoidea</taxon>
        <taxon>Strongyloididae</taxon>
        <taxon>Strongyloides</taxon>
    </lineage>
</organism>
<accession>A0A0K0FMH4</accession>
<dbReference type="SMART" id="SM00355">
    <property type="entry name" value="ZnF_C2H2"/>
    <property type="match status" value="3"/>
</dbReference>
<sequence>MNSKSSNGRVNTSGFTASSRESDINNFLDSFWRCRIYDPSMDTKYGGNNGGGEKTVNFGNDLVKIPGPMAYNIGDVTCTLCNKKVNSKYIIRRDHIIKEHADVIIDNVVEKTDSSKANYLYTIFMVIKTAFPNCKVYSDIQCIVCTKSIKTTAGMHTHMGTVHKLAPYECPYEDCHLIVCYKNKILDHLKSAHNKVIDLKDMDCVDRETRILKNFEDSRKEFFAKIIDDFFPVNIDWYEDDLKGKNGHVYSIFDNLQKERLVIKNNNIVDKGTSSSKSSLKLNEKYNNRHHPRHQVKERENETIEIDLNKKISTTNDSRYFEISSFNSDKKNPSTNCGSSQKSGSIVNLKDNKTTRNSNHEKMNNKVKDNSINQRNSVKQLIEDGCGRNTYSNNKIPLRKPSITAGVSSNGFRKRNLGISPSTDRTNNSPEGASKKPSPKGCYNPLSEACPIKKTKIDRYTKRITNPESLRTNNDKIQYNRSEEEDRKVREIKHETSSIKVSKNVCNIQMMDNTKSVIRKKEVSTTSHKNTSNNIMTGSTKSETENTKKYLIEQEKRALNIDKDTANDKEIGKVNDSLSRVSTGLGTADSPICIDDDDSPSEVEDRINSRSVTESNTLRKEEKSNNNRVGFESLYQTLERIEAEKSSSTSNPLFENAMEISEDISLTPDSNMRPRDPRLNKINKFSGQLNSKKHSGNYPSSSYTFNNFLYLEH</sequence>
<evidence type="ECO:0000259" key="2">
    <source>
        <dbReference type="PROSITE" id="PS00028"/>
    </source>
</evidence>
<dbReference type="AlphaFoldDB" id="A0A0K0FMH4"/>
<protein>
    <submittedName>
        <fullName evidence="4">C2H2-type domain-containing protein</fullName>
    </submittedName>
</protein>
<feature type="compositionally biased region" description="Polar residues" evidence="1">
    <location>
        <begin position="333"/>
        <end position="346"/>
    </location>
</feature>
<dbReference type="Proteomes" id="UP000035680">
    <property type="component" value="Unassembled WGS sequence"/>
</dbReference>
<feature type="domain" description="C2H2-type" evidence="2">
    <location>
        <begin position="142"/>
        <end position="163"/>
    </location>
</feature>
<name>A0A0K0FMH4_STRVS</name>
<dbReference type="WBParaSite" id="SVE_1020100.1">
    <property type="protein sequence ID" value="SVE_1020100.1"/>
    <property type="gene ID" value="SVE_1020100"/>
</dbReference>
<reference evidence="3" key="1">
    <citation type="submission" date="2014-07" db="EMBL/GenBank/DDBJ databases">
        <authorList>
            <person name="Martin A.A"/>
            <person name="De Silva N."/>
        </authorList>
    </citation>
    <scope>NUCLEOTIDE SEQUENCE</scope>
</reference>
<feature type="region of interest" description="Disordered" evidence="1">
    <location>
        <begin position="581"/>
        <end position="624"/>
    </location>
</feature>
<feature type="compositionally biased region" description="Basic and acidic residues" evidence="1">
    <location>
        <begin position="350"/>
        <end position="369"/>
    </location>
</feature>
<feature type="region of interest" description="Disordered" evidence="1">
    <location>
        <begin position="325"/>
        <end position="447"/>
    </location>
</feature>
<feature type="region of interest" description="Disordered" evidence="1">
    <location>
        <begin position="273"/>
        <end position="300"/>
    </location>
</feature>
<feature type="compositionally biased region" description="Polar residues" evidence="1">
    <location>
        <begin position="419"/>
        <end position="431"/>
    </location>
</feature>
<evidence type="ECO:0000256" key="1">
    <source>
        <dbReference type="SAM" id="MobiDB-lite"/>
    </source>
</evidence>
<dbReference type="STRING" id="75913.A0A0K0FMH4"/>
<evidence type="ECO:0000313" key="4">
    <source>
        <dbReference type="WBParaSite" id="SVE_1020100.1"/>
    </source>
</evidence>